<dbReference type="SMART" id="SM00823">
    <property type="entry name" value="PKS_PP"/>
    <property type="match status" value="1"/>
</dbReference>
<dbReference type="Gene3D" id="1.10.1200.10">
    <property type="entry name" value="ACP-like"/>
    <property type="match status" value="1"/>
</dbReference>
<evidence type="ECO:0000256" key="4">
    <source>
        <dbReference type="ARBA" id="ARBA00029454"/>
    </source>
</evidence>
<evidence type="ECO:0000259" key="5">
    <source>
        <dbReference type="PROSITE" id="PS50075"/>
    </source>
</evidence>
<dbReference type="SUPFAM" id="SSF56801">
    <property type="entry name" value="Acetyl-CoA synthetase-like"/>
    <property type="match status" value="1"/>
</dbReference>
<dbReference type="GO" id="GO:0031177">
    <property type="term" value="F:phosphopantetheine binding"/>
    <property type="evidence" value="ECO:0007669"/>
    <property type="project" value="InterPro"/>
</dbReference>
<dbReference type="InterPro" id="IPR045851">
    <property type="entry name" value="AMP-bd_C_sf"/>
</dbReference>
<dbReference type="InterPro" id="IPR042099">
    <property type="entry name" value="ANL_N_sf"/>
</dbReference>
<evidence type="ECO:0000256" key="1">
    <source>
        <dbReference type="ARBA" id="ARBA00022450"/>
    </source>
</evidence>
<comment type="similarity">
    <text evidence="4">Belongs to the NRP synthetase family.</text>
</comment>
<keyword evidence="2" id="KW-0597">Phosphoprotein</keyword>
<feature type="domain" description="Carrier" evidence="5">
    <location>
        <begin position="378"/>
        <end position="454"/>
    </location>
</feature>
<dbReference type="CDD" id="cd05918">
    <property type="entry name" value="A_NRPS_SidN3_like"/>
    <property type="match status" value="1"/>
</dbReference>
<dbReference type="OrthoDB" id="416786at2759"/>
<proteinExistence type="inferred from homology"/>
<dbReference type="Gene3D" id="3.30.300.30">
    <property type="match status" value="1"/>
</dbReference>
<gene>
    <name evidence="6" type="ORF">PSALAMII_LOCUS3795</name>
</gene>
<dbReference type="GO" id="GO:0005737">
    <property type="term" value="C:cytoplasm"/>
    <property type="evidence" value="ECO:0007669"/>
    <property type="project" value="TreeGrafter"/>
</dbReference>
<evidence type="ECO:0000313" key="6">
    <source>
        <dbReference type="EMBL" id="CAG8360111.1"/>
    </source>
</evidence>
<dbReference type="AlphaFoldDB" id="A0A9W4IY06"/>
<dbReference type="InterPro" id="IPR001242">
    <property type="entry name" value="Condensation_dom"/>
</dbReference>
<dbReference type="Pfam" id="PF00501">
    <property type="entry name" value="AMP-binding"/>
    <property type="match status" value="1"/>
</dbReference>
<evidence type="ECO:0000313" key="7">
    <source>
        <dbReference type="Proteomes" id="UP001152646"/>
    </source>
</evidence>
<dbReference type="GO" id="GO:0044550">
    <property type="term" value="P:secondary metabolite biosynthetic process"/>
    <property type="evidence" value="ECO:0007669"/>
    <property type="project" value="TreeGrafter"/>
</dbReference>
<comment type="caution">
    <text evidence="6">The sequence shown here is derived from an EMBL/GenBank/DDBJ whole genome shotgun (WGS) entry which is preliminary data.</text>
</comment>
<reference evidence="6" key="1">
    <citation type="submission" date="2021-07" db="EMBL/GenBank/DDBJ databases">
        <authorList>
            <person name="Branca A.L. A."/>
        </authorList>
    </citation>
    <scope>NUCLEOTIDE SEQUENCE</scope>
</reference>
<dbReference type="SUPFAM" id="SSF52777">
    <property type="entry name" value="CoA-dependent acyltransferases"/>
    <property type="match status" value="2"/>
</dbReference>
<dbReference type="Gene3D" id="3.30.559.30">
    <property type="entry name" value="Nonribosomal peptide synthetase, condensation domain"/>
    <property type="match status" value="1"/>
</dbReference>
<dbReference type="PROSITE" id="PS50075">
    <property type="entry name" value="CARRIER"/>
    <property type="match status" value="1"/>
</dbReference>
<dbReference type="PANTHER" id="PTHR45527:SF16">
    <property type="entry name" value="NONRIBOSOMAL PEPTIDE SYNTHASE ATNA-RELATED"/>
    <property type="match status" value="1"/>
</dbReference>
<dbReference type="InterPro" id="IPR000873">
    <property type="entry name" value="AMP-dep_synth/lig_dom"/>
</dbReference>
<dbReference type="InterPro" id="IPR036736">
    <property type="entry name" value="ACP-like_sf"/>
</dbReference>
<dbReference type="Pfam" id="PF00550">
    <property type="entry name" value="PP-binding"/>
    <property type="match status" value="1"/>
</dbReference>
<name>A0A9W4IY06_9EURO</name>
<dbReference type="GO" id="GO:0016874">
    <property type="term" value="F:ligase activity"/>
    <property type="evidence" value="ECO:0007669"/>
    <property type="project" value="UniProtKB-KW"/>
</dbReference>
<dbReference type="Gene3D" id="3.40.50.12780">
    <property type="entry name" value="N-terminal domain of ligase-like"/>
    <property type="match status" value="1"/>
</dbReference>
<dbReference type="CDD" id="cd19545">
    <property type="entry name" value="FUM14_C_NRPS-like"/>
    <property type="match status" value="1"/>
</dbReference>
<sequence>MREHLPMNKDTRMLQYSSHAFDVSVLDLAVSLMAGCCLCIPSAEDRQNRLTETLNEFSVDLVVLTPTVSRMVHPERLTSLRTLKVIGEAVSSFDIQRWTTAAPHIKFVNMYGPAECTISSTVQSPLKPDSYSSNIGYPLSSATAWVVDPSDHHRLLPMGAVGELLIQGPIVGRGYLNRPEQTAAAFVPPPAWFLQFKPDASEGERLYKTGDLVQYAADGSMHYKGRKDFQVKLRGQRLELGEVEAQLRHSFVDALDVIAEVAYLNQGKTAALVAFIHQPSWDAESSSTSSSATVGDNTDLDLFHPPSDAFDRAVTQARAMMADALPSYMEPSIYLPLVRIPKSRSGKADRGQLRQIVNSGLHERWAGHANTVTAPRKMPTTEMEVILCSAVAGAIGLSEADIGLEDNFFHRGGDSVAAMMLVGSLREQGCHLTVADIFSHPRLENMATKVNRAHLSNVQKVPPPFSLLENDAESPDAVIQQAIKQCAVEDEEVEDIYPCSPLQHGFFVLSNTRKHGTLVVRFAYDLRPGTDIDRLQTAWNETKKAHPMLRTRVIQLDGKDIYHQVVLSRGAQFEFYDSDEPDYVPDLPIEAEPGNSLLRIAVVRRSSPLQHHRLFVTLQHSIYDGWSRVLFMQELERAYTGVSLQHLPVSPFIGHLGRTNEETKQFWTSELKDLRSPIFPHVDPGYAPDPATTLIHHVSIPKVASPQITLSTKIRWVWSRVISLQTSVPEVTMAVGTAGRGTQVAGIERLVAPTMAIFPYRTHIDAKQRVIDALHDSQSHYVKILPHEHYGTRNLCRAATGPTSPAALQTLMIVQPHIEQAPSSLWFEEELLPQTGAFHVRGLTMHCHLQANSIEIMACFDENLISKGDMLRMLSTFDLIFQQVCQEPTDLVEELKIIPAQE</sequence>
<dbReference type="Gene3D" id="3.30.559.10">
    <property type="entry name" value="Chloramphenicol acetyltransferase-like domain"/>
    <property type="match status" value="1"/>
</dbReference>
<dbReference type="GO" id="GO:0043041">
    <property type="term" value="P:amino acid activation for nonribosomal peptide biosynthetic process"/>
    <property type="evidence" value="ECO:0007669"/>
    <property type="project" value="TreeGrafter"/>
</dbReference>
<organism evidence="6 7">
    <name type="scientific">Penicillium salamii</name>
    <dbReference type="NCBI Taxonomy" id="1612424"/>
    <lineage>
        <taxon>Eukaryota</taxon>
        <taxon>Fungi</taxon>
        <taxon>Dikarya</taxon>
        <taxon>Ascomycota</taxon>
        <taxon>Pezizomycotina</taxon>
        <taxon>Eurotiomycetes</taxon>
        <taxon>Eurotiomycetidae</taxon>
        <taxon>Eurotiales</taxon>
        <taxon>Aspergillaceae</taxon>
        <taxon>Penicillium</taxon>
    </lineage>
</organism>
<keyword evidence="3" id="KW-0436">Ligase</keyword>
<dbReference type="InterPro" id="IPR020806">
    <property type="entry name" value="PKS_PP-bd"/>
</dbReference>
<dbReference type="Proteomes" id="UP001152646">
    <property type="component" value="Unassembled WGS sequence"/>
</dbReference>
<keyword evidence="1" id="KW-0596">Phosphopantetheine</keyword>
<protein>
    <recommendedName>
        <fullName evidence="5">Carrier domain-containing protein</fullName>
    </recommendedName>
</protein>
<accession>A0A9W4IY06</accession>
<dbReference type="SUPFAM" id="SSF47336">
    <property type="entry name" value="ACP-like"/>
    <property type="match status" value="1"/>
</dbReference>
<dbReference type="EMBL" id="CAJVPA010000133">
    <property type="protein sequence ID" value="CAG8360111.1"/>
    <property type="molecule type" value="Genomic_DNA"/>
</dbReference>
<dbReference type="Pfam" id="PF00668">
    <property type="entry name" value="Condensation"/>
    <property type="match status" value="1"/>
</dbReference>
<evidence type="ECO:0000256" key="2">
    <source>
        <dbReference type="ARBA" id="ARBA00022553"/>
    </source>
</evidence>
<dbReference type="PANTHER" id="PTHR45527">
    <property type="entry name" value="NONRIBOSOMAL PEPTIDE SYNTHETASE"/>
    <property type="match status" value="1"/>
</dbReference>
<dbReference type="InterPro" id="IPR009081">
    <property type="entry name" value="PP-bd_ACP"/>
</dbReference>
<evidence type="ECO:0000256" key="3">
    <source>
        <dbReference type="ARBA" id="ARBA00022598"/>
    </source>
</evidence>
<dbReference type="FunFam" id="1.10.1200.10:FF:000005">
    <property type="entry name" value="Nonribosomal peptide synthetase 1"/>
    <property type="match status" value="1"/>
</dbReference>
<dbReference type="InterPro" id="IPR023213">
    <property type="entry name" value="CAT-like_dom_sf"/>
</dbReference>